<keyword evidence="3" id="KW-1185">Reference proteome</keyword>
<sequence length="121" mass="13667">MIDHLCAFSKKFVRLKSLFFIGTAAAFIVFGYVVLFTEGTDKDVYIIPSVVVALWSLVCSLLLSIFPYVPPKADKRQPVSERLKIRLARSAYHIGSWLFCVLSVAAAWLTIKLLSIWHADF</sequence>
<feature type="transmembrane region" description="Helical" evidence="1">
    <location>
        <begin position="90"/>
        <end position="111"/>
    </location>
</feature>
<name>A0A1M5XRH8_9BACT</name>
<feature type="transmembrane region" description="Helical" evidence="1">
    <location>
        <begin position="45"/>
        <end position="69"/>
    </location>
</feature>
<accession>A0A1M5XRH8</accession>
<dbReference type="Proteomes" id="UP000184139">
    <property type="component" value="Unassembled WGS sequence"/>
</dbReference>
<proteinExistence type="predicted"/>
<protein>
    <submittedName>
        <fullName evidence="2">Uncharacterized protein</fullName>
    </submittedName>
</protein>
<feature type="transmembrane region" description="Helical" evidence="1">
    <location>
        <begin position="12"/>
        <end position="33"/>
    </location>
</feature>
<dbReference type="STRING" id="1121409.SAMN02745124_03290"/>
<evidence type="ECO:0000313" key="2">
    <source>
        <dbReference type="EMBL" id="SHI02356.1"/>
    </source>
</evidence>
<dbReference type="EMBL" id="FQXS01000022">
    <property type="protein sequence ID" value="SHI02356.1"/>
    <property type="molecule type" value="Genomic_DNA"/>
</dbReference>
<evidence type="ECO:0000313" key="3">
    <source>
        <dbReference type="Proteomes" id="UP000184139"/>
    </source>
</evidence>
<keyword evidence="1" id="KW-0812">Transmembrane</keyword>
<reference evidence="2 3" key="1">
    <citation type="submission" date="2016-11" db="EMBL/GenBank/DDBJ databases">
        <authorList>
            <person name="Jaros S."/>
            <person name="Januszkiewicz K."/>
            <person name="Wedrychowicz H."/>
        </authorList>
    </citation>
    <scope>NUCLEOTIDE SEQUENCE [LARGE SCALE GENOMIC DNA]</scope>
    <source>
        <strain evidence="2 3">DSM 9705</strain>
    </source>
</reference>
<organism evidence="2 3">
    <name type="scientific">Desulfofustis glycolicus DSM 9705</name>
    <dbReference type="NCBI Taxonomy" id="1121409"/>
    <lineage>
        <taxon>Bacteria</taxon>
        <taxon>Pseudomonadati</taxon>
        <taxon>Thermodesulfobacteriota</taxon>
        <taxon>Desulfobulbia</taxon>
        <taxon>Desulfobulbales</taxon>
        <taxon>Desulfocapsaceae</taxon>
        <taxon>Desulfofustis</taxon>
    </lineage>
</organism>
<gene>
    <name evidence="2" type="ORF">SAMN02745124_03290</name>
</gene>
<evidence type="ECO:0000256" key="1">
    <source>
        <dbReference type="SAM" id="Phobius"/>
    </source>
</evidence>
<dbReference type="AlphaFoldDB" id="A0A1M5XRH8"/>
<keyword evidence="1" id="KW-1133">Transmembrane helix</keyword>
<keyword evidence="1" id="KW-0472">Membrane</keyword>